<organism evidence="3 4">
    <name type="scientific">Streptomyces scabiei (strain 87.22)</name>
    <dbReference type="NCBI Taxonomy" id="680198"/>
    <lineage>
        <taxon>Bacteria</taxon>
        <taxon>Bacillati</taxon>
        <taxon>Actinomycetota</taxon>
        <taxon>Actinomycetes</taxon>
        <taxon>Kitasatosporales</taxon>
        <taxon>Streptomycetaceae</taxon>
        <taxon>Streptomyces</taxon>
    </lineage>
</organism>
<feature type="region of interest" description="Disordered" evidence="1">
    <location>
        <begin position="177"/>
        <end position="199"/>
    </location>
</feature>
<dbReference type="eggNOG" id="COG0697">
    <property type="taxonomic scope" value="Bacteria"/>
</dbReference>
<evidence type="ECO:0000256" key="1">
    <source>
        <dbReference type="SAM" id="MobiDB-lite"/>
    </source>
</evidence>
<reference evidence="3 4" key="1">
    <citation type="journal article" date="2010" name="Mol. Plant Microbe Interact.">
        <title>Streptomyces scabies 87-22 contains a coronafacic acid-like biosynthetic cluster that contributes to plant-microbe interactions.</title>
        <authorList>
            <person name="Bignell D.R."/>
            <person name="Seipke R.F."/>
            <person name="Huguet-Tapia J.C."/>
            <person name="Chambers A.H."/>
            <person name="Parry R.J."/>
            <person name="Loria R."/>
        </authorList>
    </citation>
    <scope>NUCLEOTIDE SEQUENCE [LARGE SCALE GENOMIC DNA]</scope>
    <source>
        <strain evidence="3 4">87.22</strain>
    </source>
</reference>
<evidence type="ECO:0000313" key="3">
    <source>
        <dbReference type="EMBL" id="CBG74530.1"/>
    </source>
</evidence>
<gene>
    <name evidence="3" type="ordered locus">SCAB_75521</name>
</gene>
<proteinExistence type="predicted"/>
<feature type="transmembrane region" description="Helical" evidence="2">
    <location>
        <begin position="51"/>
        <end position="69"/>
    </location>
</feature>
<dbReference type="Proteomes" id="UP000001444">
    <property type="component" value="Chromosome"/>
</dbReference>
<keyword evidence="2" id="KW-0812">Transmembrane</keyword>
<sequence length="199" mass="20865">MLPHVESRRGIRSTPGNTREICVMLEALAVVAIVVYVVGRQLFGEPLRGKRVILLPVILTAIGAKTLSGDVTRADIGFIVVGAVGAAVIGIGQGATLRLEHRDGGLWGRMPLGGLWWWAALIATRIALMLMAGAAGAHVAASTEPILLTLGLNRLGQAAVVTLRAHRSGIPFAPEKDGSVFMGGRDPQSPGASRRRGQS</sequence>
<feature type="transmembrane region" description="Helical" evidence="2">
    <location>
        <begin position="21"/>
        <end position="39"/>
    </location>
</feature>
<feature type="transmembrane region" description="Helical" evidence="2">
    <location>
        <begin position="115"/>
        <end position="140"/>
    </location>
</feature>
<dbReference type="AlphaFoldDB" id="C9Z7N0"/>
<keyword evidence="4" id="KW-1185">Reference proteome</keyword>
<dbReference type="EMBL" id="FN554889">
    <property type="protein sequence ID" value="CBG74530.1"/>
    <property type="molecule type" value="Genomic_DNA"/>
</dbReference>
<dbReference type="HOGENOM" id="CLU_108948_0_0_11"/>
<evidence type="ECO:0000256" key="2">
    <source>
        <dbReference type="SAM" id="Phobius"/>
    </source>
</evidence>
<protein>
    <submittedName>
        <fullName evidence="3">Putative integral membrane protein</fullName>
    </submittedName>
</protein>
<dbReference type="KEGG" id="scb:SCAB_75521"/>
<name>C9Z7N0_STRSW</name>
<keyword evidence="2" id="KW-0472">Membrane</keyword>
<accession>C9Z7N0</accession>
<evidence type="ECO:0000313" key="4">
    <source>
        <dbReference type="Proteomes" id="UP000001444"/>
    </source>
</evidence>
<feature type="transmembrane region" description="Helical" evidence="2">
    <location>
        <begin position="76"/>
        <end position="95"/>
    </location>
</feature>
<keyword evidence="2" id="KW-1133">Transmembrane helix</keyword>
<dbReference type="STRING" id="680198.SCAB_75521"/>